<organism evidence="2 3">
    <name type="scientific">Araneus ventricosus</name>
    <name type="common">Orbweaver spider</name>
    <name type="synonym">Epeira ventricosa</name>
    <dbReference type="NCBI Taxonomy" id="182803"/>
    <lineage>
        <taxon>Eukaryota</taxon>
        <taxon>Metazoa</taxon>
        <taxon>Ecdysozoa</taxon>
        <taxon>Arthropoda</taxon>
        <taxon>Chelicerata</taxon>
        <taxon>Arachnida</taxon>
        <taxon>Araneae</taxon>
        <taxon>Araneomorphae</taxon>
        <taxon>Entelegynae</taxon>
        <taxon>Araneoidea</taxon>
        <taxon>Araneidae</taxon>
        <taxon>Araneus</taxon>
    </lineage>
</organism>
<dbReference type="EMBL" id="BGPR01054039">
    <property type="protein sequence ID" value="GBO30826.1"/>
    <property type="molecule type" value="Genomic_DNA"/>
</dbReference>
<evidence type="ECO:0000313" key="3">
    <source>
        <dbReference type="Proteomes" id="UP000499080"/>
    </source>
</evidence>
<name>A0A4Y2W2P2_ARAVE</name>
<dbReference type="Proteomes" id="UP000499080">
    <property type="component" value="Unassembled WGS sequence"/>
</dbReference>
<keyword evidence="3" id="KW-1185">Reference proteome</keyword>
<proteinExistence type="predicted"/>
<evidence type="ECO:0000313" key="2">
    <source>
        <dbReference type="EMBL" id="GBO30826.1"/>
    </source>
</evidence>
<accession>A0A4Y2W2P2</accession>
<comment type="caution">
    <text evidence="2">The sequence shown here is derived from an EMBL/GenBank/DDBJ whole genome shotgun (WGS) entry which is preliminary data.</text>
</comment>
<reference evidence="2 3" key="1">
    <citation type="journal article" date="2019" name="Sci. Rep.">
        <title>Orb-weaving spider Araneus ventricosus genome elucidates the spidroin gene catalogue.</title>
        <authorList>
            <person name="Kono N."/>
            <person name="Nakamura H."/>
            <person name="Ohtoshi R."/>
            <person name="Moran D.A.P."/>
            <person name="Shinohara A."/>
            <person name="Yoshida Y."/>
            <person name="Fujiwara M."/>
            <person name="Mori M."/>
            <person name="Tomita M."/>
            <person name="Arakawa K."/>
        </authorList>
    </citation>
    <scope>NUCLEOTIDE SEQUENCE [LARGE SCALE GENOMIC DNA]</scope>
</reference>
<protein>
    <submittedName>
        <fullName evidence="2">Uncharacterized protein</fullName>
    </submittedName>
</protein>
<sequence length="108" mass="12017">MWAMWLVFLPANSMHAGSNPGQDEFEILSQSESTSHKQYFLCGSVTNAEDMILIMFADDSIKGYGSVEYFQNPSTLETSFAISKSRVAPLKKLALSRLELMADTIAEE</sequence>
<dbReference type="AlphaFoldDB" id="A0A4Y2W2P2"/>
<feature type="signal peptide" evidence="1">
    <location>
        <begin position="1"/>
        <end position="18"/>
    </location>
</feature>
<gene>
    <name evidence="2" type="ORF">AVEN_210766_1</name>
</gene>
<keyword evidence="1" id="KW-0732">Signal</keyword>
<feature type="chain" id="PRO_5021391450" evidence="1">
    <location>
        <begin position="19"/>
        <end position="108"/>
    </location>
</feature>
<dbReference type="Pfam" id="PF05380">
    <property type="entry name" value="Peptidase_A17"/>
    <property type="match status" value="1"/>
</dbReference>
<dbReference type="InterPro" id="IPR008042">
    <property type="entry name" value="Retrotrans_Pao"/>
</dbReference>
<evidence type="ECO:0000256" key="1">
    <source>
        <dbReference type="SAM" id="SignalP"/>
    </source>
</evidence>